<feature type="domain" description="Cytochrome c" evidence="5">
    <location>
        <begin position="522"/>
        <end position="653"/>
    </location>
</feature>
<protein>
    <submittedName>
        <fullName evidence="6">C-type cytochrome</fullName>
    </submittedName>
</protein>
<dbReference type="Gene3D" id="1.25.10.10">
    <property type="entry name" value="Leucine-rich Repeat Variant"/>
    <property type="match status" value="1"/>
</dbReference>
<evidence type="ECO:0000313" key="6">
    <source>
        <dbReference type="EMBL" id="MCF2950068.1"/>
    </source>
</evidence>
<dbReference type="SUPFAM" id="SSF48371">
    <property type="entry name" value="ARM repeat"/>
    <property type="match status" value="1"/>
</dbReference>
<proteinExistence type="predicted"/>
<dbReference type="SUPFAM" id="SSF46626">
    <property type="entry name" value="Cytochrome c"/>
    <property type="match status" value="1"/>
</dbReference>
<dbReference type="Pfam" id="PF23500">
    <property type="entry name" value="DUF7133"/>
    <property type="match status" value="1"/>
</dbReference>
<keyword evidence="3 4" id="KW-0408">Iron</keyword>
<dbReference type="Gene3D" id="1.10.760.10">
    <property type="entry name" value="Cytochrome c-like domain"/>
    <property type="match status" value="1"/>
</dbReference>
<dbReference type="PROSITE" id="PS51007">
    <property type="entry name" value="CYTC"/>
    <property type="match status" value="1"/>
</dbReference>
<dbReference type="InterPro" id="IPR036909">
    <property type="entry name" value="Cyt_c-like_dom_sf"/>
</dbReference>
<accession>A0ABS9DAW9</accession>
<evidence type="ECO:0000259" key="5">
    <source>
        <dbReference type="PROSITE" id="PS51007"/>
    </source>
</evidence>
<organism evidence="6 7">
    <name type="scientific">Paraglaciecola algarum</name>
    <dbReference type="NCBI Taxonomy" id="3050085"/>
    <lineage>
        <taxon>Bacteria</taxon>
        <taxon>Pseudomonadati</taxon>
        <taxon>Pseudomonadota</taxon>
        <taxon>Gammaproteobacteria</taxon>
        <taxon>Alteromonadales</taxon>
        <taxon>Alteromonadaceae</taxon>
        <taxon>Paraglaciecola</taxon>
    </lineage>
</organism>
<keyword evidence="1 4" id="KW-0349">Heme</keyword>
<dbReference type="InterPro" id="IPR016024">
    <property type="entry name" value="ARM-type_fold"/>
</dbReference>
<comment type="caution">
    <text evidence="6">The sequence shown here is derived from an EMBL/GenBank/DDBJ whole genome shotgun (WGS) entry which is preliminary data.</text>
</comment>
<keyword evidence="2 4" id="KW-0479">Metal-binding</keyword>
<sequence>MQISRLEEQGSSFKAVDESKVLSSQDHWFRPVDIKAGPDGAVYIADWYDSRLSHVDPRDTWNKNTGRIYRLRSKQSQPQGQFDFSQYSISELTTALKSENKWFRQQALRQFGDRNDAQAIHALLPLFRGNNAQNALEALWAIHLSGGLSDDLVIEALEHKDPYVRLWAVRLVGDNKQASKIVADKLVQLARQERHLEVIGQLASSAKRLSGELAIPIIAQLIVNPASQHDIENQMLIWWAMESKAVAYRTALLKIFSKQNIWQLPIVKNVLITRLMQRYALAGGMLNYQTSAELLALSPSDQDSKIMLAALQQSIQSVELNLLPEQLVSQMQLLQNKFGEGKLSNGIKQKDPTVIQEALSIIAKGKGQALERLSYIKLMGQIQETQAIPILLKLVIDGTETTGARFEALQALGKFNSAELGSKLVSYYPDKLRADPLLKDAALSLFATRAEWAKALLIMVNQTRQVKKADIPDHIVRKVKLLNDQALTHQVDQIWPEVRVTNTDEKSQEISKIKQALDVGKGIASDGKIVFNQYCGACHQLFGQGGHLGPDLTGYDRNNVNSFVLNIVDPNAEIREGYVLYQAKHKNGQSLVGFVQDRNASQLILKPVGQDAVTFMLDDLVSLEVQSRSIMPERIIEHLSHQQIRDLFAYIRQ</sequence>
<dbReference type="PANTHER" id="PTHR33546:SF1">
    <property type="entry name" value="LARGE, MULTIFUNCTIONAL SECRETED PROTEIN"/>
    <property type="match status" value="1"/>
</dbReference>
<evidence type="ECO:0000313" key="7">
    <source>
        <dbReference type="Proteomes" id="UP001521137"/>
    </source>
</evidence>
<gene>
    <name evidence="6" type="ORF">L0668_18260</name>
</gene>
<reference evidence="6 7" key="1">
    <citation type="submission" date="2022-01" db="EMBL/GenBank/DDBJ databases">
        <title>Paraglaciecola sp. G1-23.</title>
        <authorList>
            <person name="Jin M.S."/>
            <person name="Han D.M."/>
            <person name="Kim H.M."/>
            <person name="Jeon C.O."/>
        </authorList>
    </citation>
    <scope>NUCLEOTIDE SEQUENCE [LARGE SCALE GENOMIC DNA]</scope>
    <source>
        <strain evidence="6 7">G1-23</strain>
    </source>
</reference>
<dbReference type="Proteomes" id="UP001521137">
    <property type="component" value="Unassembled WGS sequence"/>
</dbReference>
<evidence type="ECO:0000256" key="2">
    <source>
        <dbReference type="ARBA" id="ARBA00022723"/>
    </source>
</evidence>
<evidence type="ECO:0000256" key="3">
    <source>
        <dbReference type="ARBA" id="ARBA00023004"/>
    </source>
</evidence>
<dbReference type="InterPro" id="IPR055557">
    <property type="entry name" value="DUF7133"/>
</dbReference>
<dbReference type="PANTHER" id="PTHR33546">
    <property type="entry name" value="LARGE, MULTIFUNCTIONAL SECRETED PROTEIN-RELATED"/>
    <property type="match status" value="1"/>
</dbReference>
<dbReference type="InterPro" id="IPR009056">
    <property type="entry name" value="Cyt_c-like_dom"/>
</dbReference>
<keyword evidence="7" id="KW-1185">Reference proteome</keyword>
<dbReference type="InterPro" id="IPR013427">
    <property type="entry name" value="Haem-bd_dom_put"/>
</dbReference>
<dbReference type="InterPro" id="IPR011989">
    <property type="entry name" value="ARM-like"/>
</dbReference>
<dbReference type="NCBIfam" id="TIGR02603">
    <property type="entry name" value="CxxCH_TIGR02603"/>
    <property type="match status" value="1"/>
</dbReference>
<name>A0ABS9DAW9_9ALTE</name>
<evidence type="ECO:0000256" key="1">
    <source>
        <dbReference type="ARBA" id="ARBA00022617"/>
    </source>
</evidence>
<dbReference type="EMBL" id="JAKGAS010000014">
    <property type="protein sequence ID" value="MCF2950068.1"/>
    <property type="molecule type" value="Genomic_DNA"/>
</dbReference>
<evidence type="ECO:0000256" key="4">
    <source>
        <dbReference type="PROSITE-ProRule" id="PRU00433"/>
    </source>
</evidence>